<feature type="transmembrane region" description="Helical" evidence="1">
    <location>
        <begin position="230"/>
        <end position="249"/>
    </location>
</feature>
<keyword evidence="1" id="KW-0812">Transmembrane</keyword>
<dbReference type="AlphaFoldDB" id="A0A1G9XXU7"/>
<feature type="transmembrane region" description="Helical" evidence="1">
    <location>
        <begin position="160"/>
        <end position="182"/>
    </location>
</feature>
<feature type="transmembrane region" description="Helical" evidence="1">
    <location>
        <begin position="261"/>
        <end position="284"/>
    </location>
</feature>
<feature type="transmembrane region" description="Helical" evidence="1">
    <location>
        <begin position="100"/>
        <end position="125"/>
    </location>
</feature>
<dbReference type="RefSeq" id="WP_089698951.1">
    <property type="nucleotide sequence ID" value="NZ_FNHL01000004.1"/>
</dbReference>
<evidence type="ECO:0000313" key="2">
    <source>
        <dbReference type="EMBL" id="SDN01578.1"/>
    </source>
</evidence>
<feature type="transmembrane region" description="Helical" evidence="1">
    <location>
        <begin position="41"/>
        <end position="66"/>
    </location>
</feature>
<proteinExistence type="predicted"/>
<dbReference type="EMBL" id="FNHL01000004">
    <property type="protein sequence ID" value="SDN01578.1"/>
    <property type="molecule type" value="Genomic_DNA"/>
</dbReference>
<reference evidence="3" key="1">
    <citation type="submission" date="2016-10" db="EMBL/GenBank/DDBJ databases">
        <authorList>
            <person name="Varghese N."/>
            <person name="Submissions S."/>
        </authorList>
    </citation>
    <scope>NUCLEOTIDE SEQUENCE [LARGE SCALE GENOMIC DNA]</scope>
    <source>
        <strain evidence="3">CGMCC 1.10119</strain>
    </source>
</reference>
<keyword evidence="1" id="KW-1133">Transmembrane helix</keyword>
<feature type="transmembrane region" description="Helical" evidence="1">
    <location>
        <begin position="18"/>
        <end position="35"/>
    </location>
</feature>
<accession>A0A1G9XXU7</accession>
<protein>
    <submittedName>
        <fullName evidence="2">Uncharacterized protein</fullName>
    </submittedName>
</protein>
<keyword evidence="3" id="KW-1185">Reference proteome</keyword>
<keyword evidence="1" id="KW-0472">Membrane</keyword>
<dbReference type="Proteomes" id="UP000199451">
    <property type="component" value="Unassembled WGS sequence"/>
</dbReference>
<organism evidence="2 3">
    <name type="scientific">Halogranum gelatinilyticum</name>
    <dbReference type="NCBI Taxonomy" id="660521"/>
    <lineage>
        <taxon>Archaea</taxon>
        <taxon>Methanobacteriati</taxon>
        <taxon>Methanobacteriota</taxon>
        <taxon>Stenosarchaea group</taxon>
        <taxon>Halobacteria</taxon>
        <taxon>Halobacteriales</taxon>
        <taxon>Haloferacaceae</taxon>
    </lineage>
</organism>
<gene>
    <name evidence="2" type="ORF">SAMN04487949_3173</name>
</gene>
<sequence>MPRNQLQSLLLGNSSARRLLDVCALFAFVFLFGLAEPGTTFGFLLSQLHLVSLAVVIVGGGLAAIVAYRDGGLLFSCLTVFAPTVAMLLHVFVISPNGSWLTFTGVAIGFSLVPAVFVGTLGYALGRLLATRDGRLRSEMGDGTATLLLGGDDLARANRYLALSVVLFVASATTMTLIGPYTTLFGEARLYELFSPFGPVRVYSPLGAGMLFGWVCLAAWPAFRNRGLVVSWLLVFGPMVGGLSSYFVIQQTSGGTVFVNAALGLLMATIMTLALGTVGFVIGVGARVLSKRLKPATMAEL</sequence>
<feature type="transmembrane region" description="Helical" evidence="1">
    <location>
        <begin position="202"/>
        <end position="223"/>
    </location>
</feature>
<evidence type="ECO:0000256" key="1">
    <source>
        <dbReference type="SAM" id="Phobius"/>
    </source>
</evidence>
<evidence type="ECO:0000313" key="3">
    <source>
        <dbReference type="Proteomes" id="UP000199451"/>
    </source>
</evidence>
<name>A0A1G9XXU7_9EURY</name>
<feature type="transmembrane region" description="Helical" evidence="1">
    <location>
        <begin position="73"/>
        <end position="94"/>
    </location>
</feature>